<evidence type="ECO:0000256" key="6">
    <source>
        <dbReference type="SAM" id="Phobius"/>
    </source>
</evidence>
<evidence type="ECO:0000256" key="3">
    <source>
        <dbReference type="ARBA" id="ARBA00022870"/>
    </source>
</evidence>
<keyword evidence="3" id="KW-1043">Host membrane</keyword>
<evidence type="ECO:0000256" key="2">
    <source>
        <dbReference type="ARBA" id="ARBA00022692"/>
    </source>
</evidence>
<dbReference type="EMBL" id="CAJQUM010000001">
    <property type="protein sequence ID" value="CAG4883762.1"/>
    <property type="molecule type" value="Genomic_DNA"/>
</dbReference>
<comment type="subcellular location">
    <subcellularLocation>
        <location evidence="1">Host membrane</location>
    </subcellularLocation>
</comment>
<dbReference type="Pfam" id="PF17537">
    <property type="entry name" value="DUF5455"/>
    <property type="match status" value="1"/>
</dbReference>
<keyword evidence="4 6" id="KW-1133">Transmembrane helix</keyword>
<protein>
    <submittedName>
        <fullName evidence="7">Uncharacterized protein</fullName>
    </submittedName>
</protein>
<proteinExistence type="predicted"/>
<feature type="transmembrane region" description="Helical" evidence="6">
    <location>
        <begin position="31"/>
        <end position="60"/>
    </location>
</feature>
<evidence type="ECO:0000313" key="7">
    <source>
        <dbReference type="EMBL" id="CAG4883762.1"/>
    </source>
</evidence>
<dbReference type="InterPro" id="IPR035210">
    <property type="entry name" value="DUF5455"/>
</dbReference>
<dbReference type="RefSeq" id="WP_220635691.1">
    <property type="nucleotide sequence ID" value="NZ_CAJQUM010000001.1"/>
</dbReference>
<evidence type="ECO:0000256" key="4">
    <source>
        <dbReference type="ARBA" id="ARBA00022989"/>
    </source>
</evidence>
<comment type="caution">
    <text evidence="7">The sequence shown here is derived from an EMBL/GenBank/DDBJ whole genome shotgun (WGS) entry which is preliminary data.</text>
</comment>
<dbReference type="GO" id="GO:0033644">
    <property type="term" value="C:host cell membrane"/>
    <property type="evidence" value="ECO:0007669"/>
    <property type="project" value="UniProtKB-SubCell"/>
</dbReference>
<name>A0A916J374_9PROT</name>
<keyword evidence="8" id="KW-1185">Reference proteome</keyword>
<organism evidence="7 8">
    <name type="scientific">Georgfuchsia toluolica</name>
    <dbReference type="NCBI Taxonomy" id="424218"/>
    <lineage>
        <taxon>Bacteria</taxon>
        <taxon>Pseudomonadati</taxon>
        <taxon>Pseudomonadota</taxon>
        <taxon>Betaproteobacteria</taxon>
        <taxon>Nitrosomonadales</taxon>
        <taxon>Sterolibacteriaceae</taxon>
        <taxon>Georgfuchsia</taxon>
    </lineage>
</organism>
<gene>
    <name evidence="7" type="ORF">GTOL_11645</name>
</gene>
<reference evidence="7" key="1">
    <citation type="submission" date="2021-04" db="EMBL/GenBank/DDBJ databases">
        <authorList>
            <person name="Hornung B."/>
        </authorList>
    </citation>
    <scope>NUCLEOTIDE SEQUENCE</scope>
    <source>
        <strain evidence="7">G5G6</strain>
    </source>
</reference>
<dbReference type="AlphaFoldDB" id="A0A916J374"/>
<feature type="transmembrane region" description="Helical" evidence="6">
    <location>
        <begin position="6"/>
        <end position="24"/>
    </location>
</feature>
<evidence type="ECO:0000256" key="1">
    <source>
        <dbReference type="ARBA" id="ARBA00004551"/>
    </source>
</evidence>
<feature type="transmembrane region" description="Helical" evidence="6">
    <location>
        <begin position="72"/>
        <end position="95"/>
    </location>
</feature>
<evidence type="ECO:0000313" key="8">
    <source>
        <dbReference type="Proteomes" id="UP000742786"/>
    </source>
</evidence>
<keyword evidence="2 6" id="KW-0812">Transmembrane</keyword>
<sequence>MPALVWLGNLLLTVVTSAVSFFGLQLAKKTIYLATALAAFLAMTVTFVGVVHALLSAIVYAMPSSMAEGADLILPSNFSACIGSLIAAKIARWIYDYHVESLRIAASVT</sequence>
<dbReference type="Proteomes" id="UP000742786">
    <property type="component" value="Unassembled WGS sequence"/>
</dbReference>
<evidence type="ECO:0000256" key="5">
    <source>
        <dbReference type="ARBA" id="ARBA00023136"/>
    </source>
</evidence>
<keyword evidence="5 6" id="KW-0472">Membrane</keyword>
<accession>A0A916J374</accession>